<feature type="signal peptide" evidence="1">
    <location>
        <begin position="1"/>
        <end position="20"/>
    </location>
</feature>
<evidence type="ECO:0000313" key="2">
    <source>
        <dbReference type="EMBL" id="MBB5030567.1"/>
    </source>
</evidence>
<evidence type="ECO:0000313" key="3">
    <source>
        <dbReference type="Proteomes" id="UP000590740"/>
    </source>
</evidence>
<evidence type="ECO:0008006" key="4">
    <source>
        <dbReference type="Google" id="ProtNLM"/>
    </source>
</evidence>
<reference evidence="2 3" key="1">
    <citation type="submission" date="2020-08" db="EMBL/GenBank/DDBJ databases">
        <title>Genomic Encyclopedia of Type Strains, Phase IV (KMG-IV): sequencing the most valuable type-strain genomes for metagenomic binning, comparative biology and taxonomic classification.</title>
        <authorList>
            <person name="Goeker M."/>
        </authorList>
    </citation>
    <scope>NUCLEOTIDE SEQUENCE [LARGE SCALE GENOMIC DNA]</scope>
    <source>
        <strain evidence="2 3">DSM 12252</strain>
    </source>
</reference>
<name>A0A7W7Y6X7_9BACT</name>
<dbReference type="Proteomes" id="UP000590740">
    <property type="component" value="Unassembled WGS sequence"/>
</dbReference>
<feature type="chain" id="PRO_5031244869" description="DUF4384 domain-containing protein" evidence="1">
    <location>
        <begin position="21"/>
        <end position="207"/>
    </location>
</feature>
<gene>
    <name evidence="2" type="ORF">HNQ65_000121</name>
</gene>
<protein>
    <recommendedName>
        <fullName evidence="4">DUF4384 domain-containing protein</fullName>
    </recommendedName>
</protein>
<organism evidence="2 3">
    <name type="scientific">Prosthecobacter vanneervenii</name>
    <dbReference type="NCBI Taxonomy" id="48466"/>
    <lineage>
        <taxon>Bacteria</taxon>
        <taxon>Pseudomonadati</taxon>
        <taxon>Verrucomicrobiota</taxon>
        <taxon>Verrucomicrobiia</taxon>
        <taxon>Verrucomicrobiales</taxon>
        <taxon>Verrucomicrobiaceae</taxon>
        <taxon>Prosthecobacter</taxon>
    </lineage>
</organism>
<dbReference type="AlphaFoldDB" id="A0A7W7Y6X7"/>
<keyword evidence="3" id="KW-1185">Reference proteome</keyword>
<dbReference type="EMBL" id="JACHIG010000001">
    <property type="protein sequence ID" value="MBB5030567.1"/>
    <property type="molecule type" value="Genomic_DNA"/>
</dbReference>
<evidence type="ECO:0000256" key="1">
    <source>
        <dbReference type="SAM" id="SignalP"/>
    </source>
</evidence>
<proteinExistence type="predicted"/>
<accession>A0A7W7Y6X7</accession>
<keyword evidence="1" id="KW-0732">Signal</keyword>
<comment type="caution">
    <text evidence="2">The sequence shown here is derived from an EMBL/GenBank/DDBJ whole genome shotgun (WGS) entry which is preliminary data.</text>
</comment>
<sequence length="207" mass="22798">MIRAIAVVLMLAVPHCGSSAEMEIDAAGRWNLGFRYWSHQTPFASAGSSWAFLTEVVQLGQEIALTETESAPLRFRSGTLKVSAILGQKPNSKFSQIKELVVAGLDGLRIGDRLVVFVDSEPYEGGYVVNFHEGGCHVGIRLPAVDDLEFGVRPQNHVLNTLREGRTSLKHLTAEEVQAWILADATGIARAFQVELEKGRLQWKMPE</sequence>